<organism evidence="1 2">
    <name type="scientific">Ferviditalea candida</name>
    <dbReference type="NCBI Taxonomy" id="3108399"/>
    <lineage>
        <taxon>Bacteria</taxon>
        <taxon>Bacillati</taxon>
        <taxon>Bacillota</taxon>
        <taxon>Bacilli</taxon>
        <taxon>Bacillales</taxon>
        <taxon>Paenibacillaceae</taxon>
        <taxon>Ferviditalea</taxon>
    </lineage>
</organism>
<dbReference type="RefSeq" id="WP_371752419.1">
    <property type="nucleotide sequence ID" value="NZ_JAYJLD010000001.1"/>
</dbReference>
<proteinExistence type="predicted"/>
<dbReference type="EMBL" id="JAYJLD010000001">
    <property type="protein sequence ID" value="MEB3100321.1"/>
    <property type="molecule type" value="Genomic_DNA"/>
</dbReference>
<accession>A0ABU5ZF55</accession>
<reference evidence="1" key="1">
    <citation type="submission" date="2023-12" db="EMBL/GenBank/DDBJ databases">
        <title>Fervidustalea candida gen. nov., sp. nov., a novel member of the family Paenibacillaceae isolated from a geothermal area.</title>
        <authorList>
            <person name="Li W.-J."/>
            <person name="Jiao J.-Y."/>
            <person name="Chen Y."/>
        </authorList>
    </citation>
    <scope>NUCLEOTIDE SEQUENCE</scope>
    <source>
        <strain evidence="1">SYSU GA230002</strain>
    </source>
</reference>
<keyword evidence="2" id="KW-1185">Reference proteome</keyword>
<dbReference type="Proteomes" id="UP001310386">
    <property type="component" value="Unassembled WGS sequence"/>
</dbReference>
<gene>
    <name evidence="1" type="ORF">VF724_01435</name>
</gene>
<sequence>MTCYPLEQYRAIFFDAGDTLLTIPEAHNICRAYLETQAFHRDEAHISEVLQEAIRLFYYEKKNDL</sequence>
<evidence type="ECO:0000313" key="2">
    <source>
        <dbReference type="Proteomes" id="UP001310386"/>
    </source>
</evidence>
<comment type="caution">
    <text evidence="1">The sequence shown here is derived from an EMBL/GenBank/DDBJ whole genome shotgun (WGS) entry which is preliminary data.</text>
</comment>
<evidence type="ECO:0000313" key="1">
    <source>
        <dbReference type="EMBL" id="MEB3100321.1"/>
    </source>
</evidence>
<name>A0ABU5ZF55_9BACL</name>
<protein>
    <submittedName>
        <fullName evidence="1">Uncharacterized protein</fullName>
    </submittedName>
</protein>